<feature type="region of interest" description="Disordered" evidence="1">
    <location>
        <begin position="54"/>
        <end position="100"/>
    </location>
</feature>
<dbReference type="PANTHER" id="PTHR39596:SF2">
    <property type="entry name" value="HET DOMAIN PROTEIN (AFU_ORTHOLOGUE AFUA_1G17550)-RELATED"/>
    <property type="match status" value="1"/>
</dbReference>
<evidence type="ECO:0000256" key="1">
    <source>
        <dbReference type="SAM" id="MobiDB-lite"/>
    </source>
</evidence>
<dbReference type="AlphaFoldDB" id="A0A8E2B084"/>
<organism evidence="3 4">
    <name type="scientific">Obba rivulosa</name>
    <dbReference type="NCBI Taxonomy" id="1052685"/>
    <lineage>
        <taxon>Eukaryota</taxon>
        <taxon>Fungi</taxon>
        <taxon>Dikarya</taxon>
        <taxon>Basidiomycota</taxon>
        <taxon>Agaricomycotina</taxon>
        <taxon>Agaricomycetes</taxon>
        <taxon>Polyporales</taxon>
        <taxon>Gelatoporiaceae</taxon>
        <taxon>Obba</taxon>
    </lineage>
</organism>
<proteinExistence type="predicted"/>
<evidence type="ECO:0000313" key="3">
    <source>
        <dbReference type="EMBL" id="OCH92344.1"/>
    </source>
</evidence>
<evidence type="ECO:0000259" key="2">
    <source>
        <dbReference type="Pfam" id="PF06985"/>
    </source>
</evidence>
<dbReference type="Proteomes" id="UP000250043">
    <property type="component" value="Unassembled WGS sequence"/>
</dbReference>
<dbReference type="InterPro" id="IPR010730">
    <property type="entry name" value="HET"/>
</dbReference>
<dbReference type="Pfam" id="PF06985">
    <property type="entry name" value="HET"/>
    <property type="match status" value="1"/>
</dbReference>
<reference evidence="3 4" key="1">
    <citation type="submission" date="2016-07" db="EMBL/GenBank/DDBJ databases">
        <title>Draft genome of the white-rot fungus Obba rivulosa 3A-2.</title>
        <authorList>
            <consortium name="DOE Joint Genome Institute"/>
            <person name="Miettinen O."/>
            <person name="Riley R."/>
            <person name="Acob R."/>
            <person name="Barry K."/>
            <person name="Cullen D."/>
            <person name="De Vries R."/>
            <person name="Hainaut M."/>
            <person name="Hatakka A."/>
            <person name="Henrissat B."/>
            <person name="Hilden K."/>
            <person name="Kuo R."/>
            <person name="Labutti K."/>
            <person name="Lipzen A."/>
            <person name="Makela M.R."/>
            <person name="Sandor L."/>
            <person name="Spatafora J.W."/>
            <person name="Grigoriev I.V."/>
            <person name="Hibbett D.S."/>
        </authorList>
    </citation>
    <scope>NUCLEOTIDE SEQUENCE [LARGE SCALE GENOMIC DNA]</scope>
    <source>
        <strain evidence="3 4">3A-2</strain>
    </source>
</reference>
<dbReference type="OrthoDB" id="2426273at2759"/>
<accession>A0A8E2B084</accession>
<protein>
    <recommendedName>
        <fullName evidence="2">Heterokaryon incompatibility domain-containing protein</fullName>
    </recommendedName>
</protein>
<feature type="compositionally biased region" description="Polar residues" evidence="1">
    <location>
        <begin position="70"/>
        <end position="84"/>
    </location>
</feature>
<sequence>MISLSQVLWKICVEVTTLVFSSCTWLLRRLRVEFVPMKLRYIFASGRSIVNHSESETPGSGLVNDRQMPQIPQETSSPVPSGQGPSCEPDGTSMHRPEQTGAAEGVDLRLNSQLFGNAFDFITHASNHLTEVDFSSANFLAREAGIDSLTAFDDSFETFKAEFRDCLDKLMAHLLRLLQFTDDVTQVAKVQIICSLLSGLSIFYLPPIDSMPNTLAEFQHALLAGSEMSINLYSELLAVANAPSNITTSSVATFLDKHKADTATLFRQLLTILAIRYGPSAVHTPILESVNMIVATDAIEPCPESAVYSACFGSNLSQKDTSRRDGCNPAVTHTYLPSESDPTIITAEDAVWLGAKHDGFELCSVSDYRSIRYSSDRLTKLTRSLGRDYLALLQSQLTFGLIEAVVREKIPESLLLQHGPDGTLAVTTRNLYPIIDKWVKNMLNLRRTDIEAYKRRGEDAWRSLCAARAMLDGDIMSLDSILEAAVSNPRDFDRVARMISIIGETLTEAVKMFEIPAQLSLNWAFPEWYRGMSSAGWCRSIVSKLSRSICSIEYANTVAPFIPNDPGRADHTKCTNKVCAANTIDLSKYSNRHVEGTCECPYSKPFRDEVLENLANNEIPLIVVKNTRPTSDDGLELHCTNNAHVRLYVAISHVWADGLGSTTEVGLPMCQVRRLATLAHRLVPGGALWLDGLCIPEEKEMRKRAIGLMGRTYRDAHVVLVIDAGIRSCSTKATIQERLLRVVTSGWAQRMWTLQEALMAEQLVFEFADGLTSIQELFTSCHGLLFNPVIRFLLREMRQLTGSFLRESPAIKFGHISSALEFRTTSKPEDETLAIASLFNVSAFELATLAPEERMRTLLLKIRDLPSDVVFLRGPKLSEPGFRWAPSSFMSSDRGDVHLAKCDAICTEEGLLATCKAIRFEKATFRRGESWWLNGLLGEFAYLVSSNVAAAEYTCNALLLKDDRPTATKSSAVAALIMDDEHSAGHLDDRLTCKYLGHVSLVGTPFQGDHMHGRVFNVREISLLSLCLT</sequence>
<name>A0A8E2B084_9APHY</name>
<keyword evidence="4" id="KW-1185">Reference proteome</keyword>
<feature type="domain" description="Heterokaryon incompatibility" evidence="2">
    <location>
        <begin position="648"/>
        <end position="728"/>
    </location>
</feature>
<evidence type="ECO:0000313" key="4">
    <source>
        <dbReference type="Proteomes" id="UP000250043"/>
    </source>
</evidence>
<gene>
    <name evidence="3" type="ORF">OBBRIDRAFT_455405</name>
</gene>
<dbReference type="PANTHER" id="PTHR39596">
    <property type="match status" value="1"/>
</dbReference>
<dbReference type="EMBL" id="KV722370">
    <property type="protein sequence ID" value="OCH92344.1"/>
    <property type="molecule type" value="Genomic_DNA"/>
</dbReference>